<feature type="domain" description="N-acetyltransferase" evidence="1">
    <location>
        <begin position="29"/>
        <end position="182"/>
    </location>
</feature>
<evidence type="ECO:0000259" key="1">
    <source>
        <dbReference type="PROSITE" id="PS51186"/>
    </source>
</evidence>
<reference evidence="2" key="1">
    <citation type="submission" date="2021-01" db="EMBL/GenBank/DDBJ databases">
        <title>Genomic Encyclopedia of Type Strains, Phase IV (KMG-IV): sequencing the most valuable type-strain genomes for metagenomic binning, comparative biology and taxonomic classification.</title>
        <authorList>
            <person name="Goeker M."/>
        </authorList>
    </citation>
    <scope>NUCLEOTIDE SEQUENCE</scope>
    <source>
        <strain evidence="2">DSM 21943</strain>
    </source>
</reference>
<dbReference type="InterPro" id="IPR016181">
    <property type="entry name" value="Acyl_CoA_acyltransferase"/>
</dbReference>
<dbReference type="Proteomes" id="UP001179280">
    <property type="component" value="Unassembled WGS sequence"/>
</dbReference>
<gene>
    <name evidence="2" type="ORF">JOC54_002289</name>
</gene>
<evidence type="ECO:0000313" key="3">
    <source>
        <dbReference type="Proteomes" id="UP001179280"/>
    </source>
</evidence>
<keyword evidence="3" id="KW-1185">Reference proteome</keyword>
<dbReference type="PANTHER" id="PTHR43441:SF3">
    <property type="entry name" value="ACETYLTRANSFERASE"/>
    <property type="match status" value="1"/>
</dbReference>
<dbReference type="RefSeq" id="WP_204466369.1">
    <property type="nucleotide sequence ID" value="NZ_JAFBCV010000006.1"/>
</dbReference>
<accession>A0ABS2SX38</accession>
<evidence type="ECO:0000313" key="2">
    <source>
        <dbReference type="EMBL" id="MBM7839019.1"/>
    </source>
</evidence>
<dbReference type="InterPro" id="IPR051908">
    <property type="entry name" value="Ribosomal_N-acetyltransferase"/>
</dbReference>
<protein>
    <submittedName>
        <fullName evidence="2">RimJ/RimL family protein N-acetyltransferase</fullName>
    </submittedName>
</protein>
<name>A0ABS2SX38_9BACI</name>
<organism evidence="2 3">
    <name type="scientific">Shouchella xiaoxiensis</name>
    <dbReference type="NCBI Taxonomy" id="766895"/>
    <lineage>
        <taxon>Bacteria</taxon>
        <taxon>Bacillati</taxon>
        <taxon>Bacillota</taxon>
        <taxon>Bacilli</taxon>
        <taxon>Bacillales</taxon>
        <taxon>Bacillaceae</taxon>
        <taxon>Shouchella</taxon>
    </lineage>
</organism>
<dbReference type="PROSITE" id="PS51186">
    <property type="entry name" value="GNAT"/>
    <property type="match status" value="1"/>
</dbReference>
<dbReference type="InterPro" id="IPR000182">
    <property type="entry name" value="GNAT_dom"/>
</dbReference>
<dbReference type="PANTHER" id="PTHR43441">
    <property type="entry name" value="RIBOSOMAL-PROTEIN-SERINE ACETYLTRANSFERASE"/>
    <property type="match status" value="1"/>
</dbReference>
<dbReference type="Pfam" id="PF13302">
    <property type="entry name" value="Acetyltransf_3"/>
    <property type="match status" value="1"/>
</dbReference>
<dbReference type="SUPFAM" id="SSF55729">
    <property type="entry name" value="Acyl-CoA N-acyltransferases (Nat)"/>
    <property type="match status" value="1"/>
</dbReference>
<proteinExistence type="predicted"/>
<sequence>MKNPILLNVPEEFFTERLYIRMPRPGDGKVVHEAICASQEELKQWLSFASKNQSVEDVEIITREAHSKFLLREHLRFFVFQKNTRTFIATISLHNADWEVPKFEIGYWVDSRYSGQGYISEAVRGLTEFAFNQLGANRLTIRCDPRNVKSKAVAERAGFQLEGILKNDEWSIDGTVLTDTCIYSKIREYAKEIESD</sequence>
<comment type="caution">
    <text evidence="2">The sequence shown here is derived from an EMBL/GenBank/DDBJ whole genome shotgun (WGS) entry which is preliminary data.</text>
</comment>
<dbReference type="Gene3D" id="3.40.630.30">
    <property type="match status" value="1"/>
</dbReference>
<dbReference type="EMBL" id="JAFBCV010000006">
    <property type="protein sequence ID" value="MBM7839019.1"/>
    <property type="molecule type" value="Genomic_DNA"/>
</dbReference>